<dbReference type="EMBL" id="KF900435">
    <property type="protein sequence ID" value="AIE94965.1"/>
    <property type="molecule type" value="Genomic_DNA"/>
</dbReference>
<proteinExistence type="predicted"/>
<sequence length="120" mass="13258">MKSKLPANFLISLTKGSVKISENNKPAIEFNTKNYDRVVNIISMPVKIPGKKSAIKRLGDARDLAKTLKKEGVTLDIQHNGKLVLRLGEKAKPKLSKIITLSGDIEIIDIKALRLLEKQG</sequence>
<organism evidence="1">
    <name type="scientific">uncultured marine thaumarchaeote AD1000_54_F09</name>
    <dbReference type="NCBI Taxonomy" id="1455926"/>
    <lineage>
        <taxon>Archaea</taxon>
        <taxon>Nitrososphaerota</taxon>
        <taxon>environmental samples</taxon>
    </lineage>
</organism>
<protein>
    <submittedName>
        <fullName evidence="1">Uncharacterized protein</fullName>
    </submittedName>
</protein>
<evidence type="ECO:0000313" key="1">
    <source>
        <dbReference type="EMBL" id="AIE94965.1"/>
    </source>
</evidence>
<accession>A0A075FTI6</accession>
<reference evidence="1" key="1">
    <citation type="journal article" date="2014" name="Genome Biol. Evol.">
        <title>Pangenome evidence for extensive interdomain horizontal transfer affecting lineage core and shell genes in uncultured planktonic thaumarchaeota and euryarchaeota.</title>
        <authorList>
            <person name="Deschamps P."/>
            <person name="Zivanovic Y."/>
            <person name="Moreira D."/>
            <person name="Rodriguez-Valera F."/>
            <person name="Lopez-Garcia P."/>
        </authorList>
    </citation>
    <scope>NUCLEOTIDE SEQUENCE</scope>
</reference>
<dbReference type="AlphaFoldDB" id="A0A075FTI6"/>
<name>A0A075FTI6_9ARCH</name>